<evidence type="ECO:0000313" key="2">
    <source>
        <dbReference type="EMBL" id="KAF0735563.1"/>
    </source>
</evidence>
<protein>
    <submittedName>
        <fullName evidence="2">Uncharacterized protein</fullName>
    </submittedName>
</protein>
<keyword evidence="3" id="KW-1185">Reference proteome</keyword>
<evidence type="ECO:0000256" key="1">
    <source>
        <dbReference type="SAM" id="Phobius"/>
    </source>
</evidence>
<comment type="caution">
    <text evidence="2">The sequence shown here is derived from an EMBL/GenBank/DDBJ whole genome shotgun (WGS) entry which is preliminary data.</text>
</comment>
<reference evidence="2 3" key="1">
    <citation type="submission" date="2019-08" db="EMBL/GenBank/DDBJ databases">
        <title>Whole genome of Aphis craccivora.</title>
        <authorList>
            <person name="Voronova N.V."/>
            <person name="Shulinski R.S."/>
            <person name="Bandarenka Y.V."/>
            <person name="Zhorov D.G."/>
            <person name="Warner D."/>
        </authorList>
    </citation>
    <scope>NUCLEOTIDE SEQUENCE [LARGE SCALE GENOMIC DNA]</scope>
    <source>
        <strain evidence="2">180601</strain>
        <tissue evidence="2">Whole Body</tissue>
    </source>
</reference>
<feature type="transmembrane region" description="Helical" evidence="1">
    <location>
        <begin position="110"/>
        <end position="130"/>
    </location>
</feature>
<dbReference type="AlphaFoldDB" id="A0A6G0X6D3"/>
<keyword evidence="1" id="KW-1133">Transmembrane helix</keyword>
<accession>A0A6G0X6D3</accession>
<name>A0A6G0X6D3_APHCR</name>
<evidence type="ECO:0000313" key="3">
    <source>
        <dbReference type="Proteomes" id="UP000478052"/>
    </source>
</evidence>
<keyword evidence="1" id="KW-0812">Transmembrane</keyword>
<feature type="transmembrane region" description="Helical" evidence="1">
    <location>
        <begin position="51"/>
        <end position="75"/>
    </location>
</feature>
<organism evidence="2 3">
    <name type="scientific">Aphis craccivora</name>
    <name type="common">Cowpea aphid</name>
    <dbReference type="NCBI Taxonomy" id="307492"/>
    <lineage>
        <taxon>Eukaryota</taxon>
        <taxon>Metazoa</taxon>
        <taxon>Ecdysozoa</taxon>
        <taxon>Arthropoda</taxon>
        <taxon>Hexapoda</taxon>
        <taxon>Insecta</taxon>
        <taxon>Pterygota</taxon>
        <taxon>Neoptera</taxon>
        <taxon>Paraneoptera</taxon>
        <taxon>Hemiptera</taxon>
        <taxon>Sternorrhyncha</taxon>
        <taxon>Aphidomorpha</taxon>
        <taxon>Aphidoidea</taxon>
        <taxon>Aphididae</taxon>
        <taxon>Aphidini</taxon>
        <taxon>Aphis</taxon>
        <taxon>Aphis</taxon>
    </lineage>
</organism>
<sequence>MKIRKRYSFVQIFLPPTTLNPLNKLNVTNALNVFTVHSFCSKSYHINLIYFVFRIIYINLLLIVSVAIDIAFALAKAKSSVVHPGGAKVHCSKWSSDWSSPHSHNMSDSFWYPHFLMFTFVFATPVLNLFNVFHIIQGWFSPHGKCSAGGTDKHILHFLLHSFPNHRRLVRDSLHIEGNLILLRKSIDDYGDIQYEERSRLLNSLKFDCIYIKGEQKKQLLIEYIPHVAVVNIDDLGCPRLDQICDEGTFPCSFHKDLNPKQCTFYKKMSKL</sequence>
<gene>
    <name evidence="2" type="ORF">FWK35_00017048</name>
</gene>
<proteinExistence type="predicted"/>
<dbReference type="EMBL" id="VUJU01008099">
    <property type="protein sequence ID" value="KAF0735563.1"/>
    <property type="molecule type" value="Genomic_DNA"/>
</dbReference>
<keyword evidence="1" id="KW-0472">Membrane</keyword>
<dbReference type="Proteomes" id="UP000478052">
    <property type="component" value="Unassembled WGS sequence"/>
</dbReference>